<protein>
    <submittedName>
        <fullName evidence="2">Hypothetical_protein</fullName>
    </submittedName>
</protein>
<reference evidence="2 3" key="2">
    <citation type="submission" date="2024-07" db="EMBL/GenBank/DDBJ databases">
        <authorList>
            <person name="Akdeniz Z."/>
        </authorList>
    </citation>
    <scope>NUCLEOTIDE SEQUENCE [LARGE SCALE GENOMIC DNA]</scope>
</reference>
<evidence type="ECO:0000313" key="2">
    <source>
        <dbReference type="EMBL" id="CAL5974474.1"/>
    </source>
</evidence>
<evidence type="ECO:0000313" key="3">
    <source>
        <dbReference type="Proteomes" id="UP001642409"/>
    </source>
</evidence>
<comment type="caution">
    <text evidence="1">The sequence shown here is derived from an EMBL/GenBank/DDBJ whole genome shotgun (WGS) entry which is preliminary data.</text>
</comment>
<keyword evidence="3" id="KW-1185">Reference proteome</keyword>
<gene>
    <name evidence="1" type="ORF">HINF_LOCUS18239</name>
    <name evidence="2" type="ORF">HINF_LOCUS2871</name>
</gene>
<dbReference type="AlphaFoldDB" id="A0AA86TVS7"/>
<dbReference type="Proteomes" id="UP001642409">
    <property type="component" value="Unassembled WGS sequence"/>
</dbReference>
<dbReference type="EMBL" id="CATOUU010000464">
    <property type="protein sequence ID" value="CAI9930594.1"/>
    <property type="molecule type" value="Genomic_DNA"/>
</dbReference>
<sequence length="235" mass="27768">MQSPIERLQTFNDVNGEKLYIQSLIQNIPINSLPHIYNIYPEYKQDICSVISKITFFGNIEGIEQIEQIDQSIAKYKNIQEIDVCKLQEQNITNEMIIQIVSLFEQLEYITIPYAQDQQYFLTRVLKRENSEYNKLPIKRLQIVANTNQLDQNNGKIYTLLSYCKQLAQLVTQKIQFIDEVDEHTDQDYFSKQSSIKSLVTQIFTKIKNISTLSLQCKLFFKFIVFDHINRQKFE</sequence>
<proteinExistence type="predicted"/>
<name>A0AA86TVS7_9EUKA</name>
<organism evidence="1">
    <name type="scientific">Hexamita inflata</name>
    <dbReference type="NCBI Taxonomy" id="28002"/>
    <lineage>
        <taxon>Eukaryota</taxon>
        <taxon>Metamonada</taxon>
        <taxon>Diplomonadida</taxon>
        <taxon>Hexamitidae</taxon>
        <taxon>Hexamitinae</taxon>
        <taxon>Hexamita</taxon>
    </lineage>
</organism>
<evidence type="ECO:0000313" key="1">
    <source>
        <dbReference type="EMBL" id="CAI9930594.1"/>
    </source>
</evidence>
<reference evidence="1" key="1">
    <citation type="submission" date="2023-06" db="EMBL/GenBank/DDBJ databases">
        <authorList>
            <person name="Kurt Z."/>
        </authorList>
    </citation>
    <scope>NUCLEOTIDE SEQUENCE</scope>
</reference>
<dbReference type="EMBL" id="CAXDID020000005">
    <property type="protein sequence ID" value="CAL5974474.1"/>
    <property type="molecule type" value="Genomic_DNA"/>
</dbReference>
<accession>A0AA86TVS7</accession>